<dbReference type="GO" id="GO:0016788">
    <property type="term" value="F:hydrolase activity, acting on ester bonds"/>
    <property type="evidence" value="ECO:0007669"/>
    <property type="project" value="InterPro"/>
</dbReference>
<evidence type="ECO:0000256" key="3">
    <source>
        <dbReference type="ARBA" id="ARBA00022801"/>
    </source>
</evidence>
<evidence type="ECO:0000256" key="1">
    <source>
        <dbReference type="ARBA" id="ARBA00001946"/>
    </source>
</evidence>
<organism evidence="5">
    <name type="scientific">Siphoviridae sp. ctuaf34</name>
    <dbReference type="NCBI Taxonomy" id="2826504"/>
    <lineage>
        <taxon>Viruses</taxon>
        <taxon>Duplodnaviria</taxon>
        <taxon>Heunggongvirae</taxon>
        <taxon>Uroviricota</taxon>
        <taxon>Caudoviricetes</taxon>
    </lineage>
</organism>
<dbReference type="GO" id="GO:0004518">
    <property type="term" value="F:nuclease activity"/>
    <property type="evidence" value="ECO:0007669"/>
    <property type="project" value="UniProtKB-KW"/>
</dbReference>
<sequence length="111" mass="12397">MRAIIQQTERGVKRKMLERDIEKKLVAGVKKLGGRAYKFVSPGNIGVPDRIVIWPDGSIEFIELKTAKGQLSKTQATQIARLQAMECNVHILYGMDAVSAYLNVRSMKHGV</sequence>
<evidence type="ECO:0000259" key="4">
    <source>
        <dbReference type="SMART" id="SM00990"/>
    </source>
</evidence>
<reference evidence="5" key="1">
    <citation type="journal article" date="2021" name="Proc. Natl. Acad. Sci. U.S.A.">
        <title>A Catalog of Tens of Thousands of Viruses from Human Metagenomes Reveals Hidden Associations with Chronic Diseases.</title>
        <authorList>
            <person name="Tisza M.J."/>
            <person name="Buck C.B."/>
        </authorList>
    </citation>
    <scope>NUCLEOTIDE SEQUENCE</scope>
    <source>
        <strain evidence="5">Ctuaf34</strain>
    </source>
</reference>
<accession>A0A8S5N8W7</accession>
<proteinExistence type="predicted"/>
<dbReference type="GO" id="GO:0003676">
    <property type="term" value="F:nucleic acid binding"/>
    <property type="evidence" value="ECO:0007669"/>
    <property type="project" value="InterPro"/>
</dbReference>
<protein>
    <submittedName>
        <fullName evidence="5">Nuclease</fullName>
    </submittedName>
</protein>
<evidence type="ECO:0000313" key="5">
    <source>
        <dbReference type="EMBL" id="DAD91134.1"/>
    </source>
</evidence>
<keyword evidence="3" id="KW-0378">Hydrolase</keyword>
<feature type="domain" description="VRR-NUC" evidence="4">
    <location>
        <begin position="16"/>
        <end position="96"/>
    </location>
</feature>
<dbReference type="InterPro" id="IPR011856">
    <property type="entry name" value="tRNA_endonuc-like_dom_sf"/>
</dbReference>
<evidence type="ECO:0000256" key="2">
    <source>
        <dbReference type="ARBA" id="ARBA00022722"/>
    </source>
</evidence>
<comment type="cofactor">
    <cofactor evidence="1">
        <name>Mg(2+)</name>
        <dbReference type="ChEBI" id="CHEBI:18420"/>
    </cofactor>
</comment>
<dbReference type="Gene3D" id="3.40.1350.10">
    <property type="match status" value="1"/>
</dbReference>
<name>A0A8S5N8W7_9CAUD</name>
<dbReference type="EMBL" id="BK015104">
    <property type="protein sequence ID" value="DAD91134.1"/>
    <property type="molecule type" value="Genomic_DNA"/>
</dbReference>
<dbReference type="InterPro" id="IPR014883">
    <property type="entry name" value="VRR_NUC"/>
</dbReference>
<keyword evidence="2" id="KW-0540">Nuclease</keyword>
<dbReference type="SMART" id="SM00990">
    <property type="entry name" value="VRR_NUC"/>
    <property type="match status" value="1"/>
</dbReference>
<dbReference type="Pfam" id="PF08774">
    <property type="entry name" value="VRR_NUC"/>
    <property type="match status" value="1"/>
</dbReference>